<evidence type="ECO:0000313" key="20">
    <source>
        <dbReference type="EMBL" id="RKQ84221.1"/>
    </source>
</evidence>
<feature type="transmembrane region" description="Helical" evidence="19">
    <location>
        <begin position="108"/>
        <end position="128"/>
    </location>
</feature>
<dbReference type="GO" id="GO:0004605">
    <property type="term" value="F:phosphatidate cytidylyltransferase activity"/>
    <property type="evidence" value="ECO:0007669"/>
    <property type="project" value="UniProtKB-EC"/>
</dbReference>
<evidence type="ECO:0000256" key="8">
    <source>
        <dbReference type="ARBA" id="ARBA00022475"/>
    </source>
</evidence>
<comment type="similarity">
    <text evidence="5 18">Belongs to the CDS family.</text>
</comment>
<evidence type="ECO:0000256" key="10">
    <source>
        <dbReference type="ARBA" id="ARBA00022679"/>
    </source>
</evidence>
<evidence type="ECO:0000256" key="9">
    <source>
        <dbReference type="ARBA" id="ARBA00022516"/>
    </source>
</evidence>
<feature type="transmembrane region" description="Helical" evidence="19">
    <location>
        <begin position="176"/>
        <end position="195"/>
    </location>
</feature>
<keyword evidence="14" id="KW-0443">Lipid metabolism</keyword>
<evidence type="ECO:0000256" key="1">
    <source>
        <dbReference type="ARBA" id="ARBA00001698"/>
    </source>
</evidence>
<evidence type="ECO:0000256" key="3">
    <source>
        <dbReference type="ARBA" id="ARBA00005119"/>
    </source>
</evidence>
<keyword evidence="8" id="KW-1003">Cell membrane</keyword>
<comment type="subcellular location">
    <subcellularLocation>
        <location evidence="2">Cell membrane</location>
        <topology evidence="2">Multi-pass membrane protein</topology>
    </subcellularLocation>
</comment>
<dbReference type="EMBL" id="RBIJ01000004">
    <property type="protein sequence ID" value="RKQ84221.1"/>
    <property type="molecule type" value="Genomic_DNA"/>
</dbReference>
<evidence type="ECO:0000256" key="5">
    <source>
        <dbReference type="ARBA" id="ARBA00010185"/>
    </source>
</evidence>
<feature type="transmembrane region" description="Helical" evidence="19">
    <location>
        <begin position="51"/>
        <end position="71"/>
    </location>
</feature>
<evidence type="ECO:0000256" key="12">
    <source>
        <dbReference type="ARBA" id="ARBA00022695"/>
    </source>
</evidence>
<dbReference type="Pfam" id="PF01148">
    <property type="entry name" value="CTP_transf_1"/>
    <property type="match status" value="1"/>
</dbReference>
<keyword evidence="21" id="KW-1185">Reference proteome</keyword>
<dbReference type="GO" id="GO:0005886">
    <property type="term" value="C:plasma membrane"/>
    <property type="evidence" value="ECO:0007669"/>
    <property type="project" value="UniProtKB-SubCell"/>
</dbReference>
<evidence type="ECO:0000256" key="11">
    <source>
        <dbReference type="ARBA" id="ARBA00022692"/>
    </source>
</evidence>
<organism evidence="20 21">
    <name type="scientific">Brockia lithotrophica</name>
    <dbReference type="NCBI Taxonomy" id="933949"/>
    <lineage>
        <taxon>Bacteria</taxon>
        <taxon>Bacillati</taxon>
        <taxon>Bacillota</taxon>
        <taxon>Bacilli</taxon>
        <taxon>Bacillales</taxon>
        <taxon>Bacillales Family X. Incertae Sedis</taxon>
        <taxon>Brockia</taxon>
    </lineage>
</organism>
<dbReference type="PANTHER" id="PTHR46382">
    <property type="entry name" value="PHOSPHATIDATE CYTIDYLYLTRANSFERASE"/>
    <property type="match status" value="1"/>
</dbReference>
<comment type="pathway">
    <text evidence="4">Lipid metabolism.</text>
</comment>
<sequence>MASRVVTALVGGFLVVSLIVLGGPAFSFLLLVISTAVFLEFAAMYERRFLTPLNVLGVLFTWGLVFGYAFSTRFSLHTRDLKDLLWLAAFLLLFFYVLYREEVSLQRLTYVFLGVVYIGLGFHYFYLLRVLPGTAAYTLFVAFVVWATDIGAFLAGRLFGRHKLLPNVSPKKTWEGSLGGFLLGVLAALLSAGGFRLPLSFGQVFLLGGILSFAGQVGDLIESAIKRAFQVKDSGHLLPGHGGFFDRFDSMIVAYPIAYFFFRFLGLL</sequence>
<dbReference type="EC" id="2.7.7.41" evidence="6 18"/>
<keyword evidence="15 19" id="KW-0472">Membrane</keyword>
<comment type="caution">
    <text evidence="20">The sequence shown here is derived from an EMBL/GenBank/DDBJ whole genome shotgun (WGS) entry which is preliminary data.</text>
</comment>
<dbReference type="AlphaFoldDB" id="A0A660KX03"/>
<feature type="transmembrane region" description="Helical" evidence="19">
    <location>
        <begin position="134"/>
        <end position="155"/>
    </location>
</feature>
<evidence type="ECO:0000256" key="17">
    <source>
        <dbReference type="ARBA" id="ARBA00023264"/>
    </source>
</evidence>
<evidence type="ECO:0000256" key="19">
    <source>
        <dbReference type="SAM" id="Phobius"/>
    </source>
</evidence>
<gene>
    <name evidence="20" type="ORF">C7438_1399</name>
</gene>
<evidence type="ECO:0000256" key="2">
    <source>
        <dbReference type="ARBA" id="ARBA00004651"/>
    </source>
</evidence>
<dbReference type="PANTHER" id="PTHR46382:SF1">
    <property type="entry name" value="PHOSPHATIDATE CYTIDYLYLTRANSFERASE"/>
    <property type="match status" value="1"/>
</dbReference>
<comment type="pathway">
    <text evidence="3 18">Phospholipid metabolism; CDP-diacylglycerol biosynthesis; CDP-diacylglycerol from sn-glycerol 3-phosphate: step 3/3.</text>
</comment>
<name>A0A660KX03_9BACL</name>
<keyword evidence="13 19" id="KW-1133">Transmembrane helix</keyword>
<dbReference type="Proteomes" id="UP000267019">
    <property type="component" value="Unassembled WGS sequence"/>
</dbReference>
<dbReference type="RefSeq" id="WP_121444642.1">
    <property type="nucleotide sequence ID" value="NZ_RBIJ01000004.1"/>
</dbReference>
<evidence type="ECO:0000313" key="21">
    <source>
        <dbReference type="Proteomes" id="UP000267019"/>
    </source>
</evidence>
<keyword evidence="10 18" id="KW-0808">Transferase</keyword>
<keyword evidence="12 18" id="KW-0548">Nucleotidyltransferase</keyword>
<feature type="transmembrane region" description="Helical" evidence="19">
    <location>
        <begin position="6"/>
        <end position="39"/>
    </location>
</feature>
<dbReference type="GO" id="GO:0016024">
    <property type="term" value="P:CDP-diacylglycerol biosynthetic process"/>
    <property type="evidence" value="ECO:0007669"/>
    <property type="project" value="UniProtKB-UniPathway"/>
</dbReference>
<evidence type="ECO:0000256" key="6">
    <source>
        <dbReference type="ARBA" id="ARBA00012487"/>
    </source>
</evidence>
<evidence type="ECO:0000256" key="7">
    <source>
        <dbReference type="ARBA" id="ARBA00019373"/>
    </source>
</evidence>
<protein>
    <recommendedName>
        <fullName evidence="7 18">Phosphatidate cytidylyltransferase</fullName>
        <ecNumber evidence="6 18">2.7.7.41</ecNumber>
    </recommendedName>
</protein>
<keyword evidence="11 18" id="KW-0812">Transmembrane</keyword>
<evidence type="ECO:0000256" key="13">
    <source>
        <dbReference type="ARBA" id="ARBA00022989"/>
    </source>
</evidence>
<accession>A0A660KX03</accession>
<feature type="transmembrane region" description="Helical" evidence="19">
    <location>
        <begin position="83"/>
        <end position="99"/>
    </location>
</feature>
<keyword evidence="17" id="KW-1208">Phospholipid metabolism</keyword>
<dbReference type="InterPro" id="IPR000374">
    <property type="entry name" value="PC_trans"/>
</dbReference>
<dbReference type="UniPathway" id="UPA00557">
    <property type="reaction ID" value="UER00614"/>
</dbReference>
<evidence type="ECO:0000256" key="18">
    <source>
        <dbReference type="RuleBase" id="RU003938"/>
    </source>
</evidence>
<evidence type="ECO:0000256" key="16">
    <source>
        <dbReference type="ARBA" id="ARBA00023209"/>
    </source>
</evidence>
<evidence type="ECO:0000256" key="15">
    <source>
        <dbReference type="ARBA" id="ARBA00023136"/>
    </source>
</evidence>
<dbReference type="OrthoDB" id="9799199at2"/>
<evidence type="ECO:0000256" key="4">
    <source>
        <dbReference type="ARBA" id="ARBA00005189"/>
    </source>
</evidence>
<dbReference type="PROSITE" id="PS01315">
    <property type="entry name" value="CDS"/>
    <property type="match status" value="1"/>
</dbReference>
<evidence type="ECO:0000256" key="14">
    <source>
        <dbReference type="ARBA" id="ARBA00023098"/>
    </source>
</evidence>
<keyword evidence="16" id="KW-0594">Phospholipid biosynthesis</keyword>
<reference evidence="20 21" key="1">
    <citation type="submission" date="2018-10" db="EMBL/GenBank/DDBJ databases">
        <title>Genomic Encyclopedia of Type Strains, Phase IV (KMG-IV): sequencing the most valuable type-strain genomes for metagenomic binning, comparative biology and taxonomic classification.</title>
        <authorList>
            <person name="Goeker M."/>
        </authorList>
    </citation>
    <scope>NUCLEOTIDE SEQUENCE [LARGE SCALE GENOMIC DNA]</scope>
    <source>
        <strain evidence="20 21">DSM 22653</strain>
    </source>
</reference>
<comment type="catalytic activity">
    <reaction evidence="1 18">
        <text>a 1,2-diacyl-sn-glycero-3-phosphate + CTP + H(+) = a CDP-1,2-diacyl-sn-glycerol + diphosphate</text>
        <dbReference type="Rhea" id="RHEA:16229"/>
        <dbReference type="ChEBI" id="CHEBI:15378"/>
        <dbReference type="ChEBI" id="CHEBI:33019"/>
        <dbReference type="ChEBI" id="CHEBI:37563"/>
        <dbReference type="ChEBI" id="CHEBI:58332"/>
        <dbReference type="ChEBI" id="CHEBI:58608"/>
        <dbReference type="EC" id="2.7.7.41"/>
    </reaction>
</comment>
<keyword evidence="9" id="KW-0444">Lipid biosynthesis</keyword>
<proteinExistence type="inferred from homology"/>